<dbReference type="Proteomes" id="UP000249464">
    <property type="component" value="Unassembled WGS sequence"/>
</dbReference>
<reference evidence="2 3" key="1">
    <citation type="submission" date="2016-11" db="EMBL/GenBank/DDBJ databases">
        <authorList>
            <person name="Jaros S."/>
            <person name="Januszkiewicz K."/>
            <person name="Wedrychowicz H."/>
        </authorList>
    </citation>
    <scope>NUCLEOTIDE SEQUENCE [LARGE SCALE GENOMIC DNA]</scope>
</reference>
<name>A0A2X0M1J2_9BASI</name>
<accession>A0A2X0M1J2</accession>
<dbReference type="AlphaFoldDB" id="A0A2X0M1J2"/>
<keyword evidence="3" id="KW-1185">Reference proteome</keyword>
<evidence type="ECO:0000256" key="1">
    <source>
        <dbReference type="SAM" id="MobiDB-lite"/>
    </source>
</evidence>
<evidence type="ECO:0000313" key="3">
    <source>
        <dbReference type="Proteomes" id="UP000249464"/>
    </source>
</evidence>
<feature type="region of interest" description="Disordered" evidence="1">
    <location>
        <begin position="18"/>
        <end position="39"/>
    </location>
</feature>
<evidence type="ECO:0000313" key="2">
    <source>
        <dbReference type="EMBL" id="SGY29526.1"/>
    </source>
</evidence>
<proteinExistence type="predicted"/>
<protein>
    <submittedName>
        <fullName evidence="2">BQ5605_C002g01061 protein</fullName>
    </submittedName>
</protein>
<sequence>MKITFLVLFAEPKAEARDTFSTRAEDDSKDSWRKKRSAE</sequence>
<organism evidence="2 3">
    <name type="scientific">Microbotryum silenes-dioicae</name>
    <dbReference type="NCBI Taxonomy" id="796604"/>
    <lineage>
        <taxon>Eukaryota</taxon>
        <taxon>Fungi</taxon>
        <taxon>Dikarya</taxon>
        <taxon>Basidiomycota</taxon>
        <taxon>Pucciniomycotina</taxon>
        <taxon>Microbotryomycetes</taxon>
        <taxon>Microbotryales</taxon>
        <taxon>Microbotryaceae</taxon>
        <taxon>Microbotryum</taxon>
    </lineage>
</organism>
<dbReference type="EMBL" id="FQNC01000041">
    <property type="protein sequence ID" value="SGY29526.1"/>
    <property type="molecule type" value="Genomic_DNA"/>
</dbReference>
<gene>
    <name evidence="2" type="primary">BQ5605_C002g01061</name>
    <name evidence="2" type="ORF">BQ5605_C002G01061</name>
</gene>